<keyword evidence="1" id="KW-0732">Signal</keyword>
<sequence>MKVKRKMISVILTAFMLLVIDVSANSETALAAPKDYPVLLKINDFYVLYTVPKSPYIDSNNRMMIPLRSISELIGAKVGYDAKSKTATISMDDKTVIFTIGSKTVTVNGITDQLDTNPVLSENSMFIPISVLANHLGIQSSWDEANQLYTLTGENLMQTEMIKYTLEDIENGAWTAPPGKIIDNNAFMPISYTYDSANGSFVIRAKNITGKDLPKGAVDVAAYLLTDDSVQFPKRDRERPSVKKDGIIEERVQNGRLKKINYLLVKGRLLDRSSS</sequence>
<name>A0A6M1PEF1_9BACL</name>
<dbReference type="Gene3D" id="3.30.457.10">
    <property type="entry name" value="Copper amine oxidase-like, N-terminal domain"/>
    <property type="match status" value="1"/>
</dbReference>
<organism evidence="3 4">
    <name type="scientific">Paenibacillus apii</name>
    <dbReference type="NCBI Taxonomy" id="1850370"/>
    <lineage>
        <taxon>Bacteria</taxon>
        <taxon>Bacillati</taxon>
        <taxon>Bacillota</taxon>
        <taxon>Bacilli</taxon>
        <taxon>Bacillales</taxon>
        <taxon>Paenibacillaceae</taxon>
        <taxon>Paenibacillus</taxon>
    </lineage>
</organism>
<protein>
    <submittedName>
        <fullName evidence="3">Copper amine oxidase N-terminal domain-containing protein</fullName>
    </submittedName>
</protein>
<reference evidence="3 4" key="1">
    <citation type="submission" date="2020-02" db="EMBL/GenBank/DDBJ databases">
        <authorList>
            <person name="Gao J."/>
            <person name="Sun J."/>
        </authorList>
    </citation>
    <scope>NUCLEOTIDE SEQUENCE [LARGE SCALE GENOMIC DNA]</scope>
    <source>
        <strain evidence="3 4">7124</strain>
    </source>
</reference>
<dbReference type="EMBL" id="JAAKGU010000001">
    <property type="protein sequence ID" value="NGM80934.1"/>
    <property type="molecule type" value="Genomic_DNA"/>
</dbReference>
<dbReference type="InterPro" id="IPR036582">
    <property type="entry name" value="Mao_N_sf"/>
</dbReference>
<feature type="domain" description="Copper amine oxidase-like N-terminal" evidence="2">
    <location>
        <begin position="51"/>
        <end position="148"/>
    </location>
</feature>
<proteinExistence type="predicted"/>
<keyword evidence="4" id="KW-1185">Reference proteome</keyword>
<comment type="caution">
    <text evidence="3">The sequence shown here is derived from an EMBL/GenBank/DDBJ whole genome shotgun (WGS) entry which is preliminary data.</text>
</comment>
<dbReference type="Proteomes" id="UP000480151">
    <property type="component" value="Unassembled WGS sequence"/>
</dbReference>
<dbReference type="RefSeq" id="WP_165093337.1">
    <property type="nucleotide sequence ID" value="NZ_JAAKGU010000001.1"/>
</dbReference>
<feature type="chain" id="PRO_5026716607" evidence="1">
    <location>
        <begin position="32"/>
        <end position="275"/>
    </location>
</feature>
<feature type="signal peptide" evidence="1">
    <location>
        <begin position="1"/>
        <end position="31"/>
    </location>
</feature>
<dbReference type="InterPro" id="IPR012854">
    <property type="entry name" value="Cu_amine_oxidase-like_N"/>
</dbReference>
<evidence type="ECO:0000259" key="2">
    <source>
        <dbReference type="Pfam" id="PF07833"/>
    </source>
</evidence>
<evidence type="ECO:0000313" key="3">
    <source>
        <dbReference type="EMBL" id="NGM80934.1"/>
    </source>
</evidence>
<gene>
    <name evidence="3" type="ORF">G5B47_00755</name>
</gene>
<dbReference type="Pfam" id="PF07833">
    <property type="entry name" value="Cu_amine_oxidN1"/>
    <property type="match status" value="1"/>
</dbReference>
<dbReference type="SUPFAM" id="SSF55383">
    <property type="entry name" value="Copper amine oxidase, domain N"/>
    <property type="match status" value="1"/>
</dbReference>
<evidence type="ECO:0000313" key="4">
    <source>
        <dbReference type="Proteomes" id="UP000480151"/>
    </source>
</evidence>
<accession>A0A6M1PEF1</accession>
<dbReference type="AlphaFoldDB" id="A0A6M1PEF1"/>
<evidence type="ECO:0000256" key="1">
    <source>
        <dbReference type="SAM" id="SignalP"/>
    </source>
</evidence>